<proteinExistence type="predicted"/>
<evidence type="ECO:0000313" key="1">
    <source>
        <dbReference type="EMBL" id="SFZ84552.1"/>
    </source>
</evidence>
<keyword evidence="2" id="KW-1185">Reference proteome</keyword>
<dbReference type="PANTHER" id="PTHR41913">
    <property type="entry name" value="DUF1684 DOMAIN-CONTAINING PROTEIN"/>
    <property type="match status" value="1"/>
</dbReference>
<dbReference type="EMBL" id="FPKU01000002">
    <property type="protein sequence ID" value="SFZ84552.1"/>
    <property type="molecule type" value="Genomic_DNA"/>
</dbReference>
<organism evidence="1 2">
    <name type="scientific">Devosia enhydra</name>
    <dbReference type="NCBI Taxonomy" id="665118"/>
    <lineage>
        <taxon>Bacteria</taxon>
        <taxon>Pseudomonadati</taxon>
        <taxon>Pseudomonadota</taxon>
        <taxon>Alphaproteobacteria</taxon>
        <taxon>Hyphomicrobiales</taxon>
        <taxon>Devosiaceae</taxon>
        <taxon>Devosia</taxon>
    </lineage>
</organism>
<reference evidence="1 2" key="1">
    <citation type="submission" date="2016-11" db="EMBL/GenBank/DDBJ databases">
        <authorList>
            <person name="Jaros S."/>
            <person name="Januszkiewicz K."/>
            <person name="Wedrychowicz H."/>
        </authorList>
    </citation>
    <scope>NUCLEOTIDE SEQUENCE [LARGE SCALE GENOMIC DNA]</scope>
    <source>
        <strain evidence="1 2">ATCC 23634</strain>
    </source>
</reference>
<accession>A0A1K2HXR3</accession>
<evidence type="ECO:0000313" key="2">
    <source>
        <dbReference type="Proteomes" id="UP000183447"/>
    </source>
</evidence>
<dbReference type="PANTHER" id="PTHR41913:SF1">
    <property type="entry name" value="DUF1684 DOMAIN-CONTAINING PROTEIN"/>
    <property type="match status" value="1"/>
</dbReference>
<dbReference type="AlphaFoldDB" id="A0A1K2HXR3"/>
<gene>
    <name evidence="1" type="ORF">SAMN02983003_2079</name>
</gene>
<protein>
    <submittedName>
        <fullName evidence="1">Uncharacterized protein</fullName>
    </submittedName>
</protein>
<name>A0A1K2HXR3_9HYPH</name>
<dbReference type="Proteomes" id="UP000183447">
    <property type="component" value="Unassembled WGS sequence"/>
</dbReference>
<dbReference type="Pfam" id="PF07920">
    <property type="entry name" value="DUF1684"/>
    <property type="match status" value="1"/>
</dbReference>
<dbReference type="STRING" id="665118.SAMN02983003_2079"/>
<dbReference type="InterPro" id="IPR012467">
    <property type="entry name" value="DUF1684"/>
</dbReference>
<sequence length="251" mass="27083">MLSAVGVDWDVAVREQVVAAASRAGVRKLAEVRERGQQAMFEAIRVGRLNSGAHLRAEQQIAEEGFREICLDAARTVAAVEGAQARIYVDALRAPLEALQVEVEQAFKEFGAPGNSPIARIFDKLRSQVRVQMDRLLGDTMDDPRLGLIDGKPVEALKAVGGTHVSLHGHAGQVMVGSPGATQTVQGGQIIGEHPKEDSIVLDFNRAYNPPCSFTEHAVCPLPPPTNILGVRIEAGEMRHSFARGPQGDWE</sequence>